<dbReference type="CDD" id="cd03293">
    <property type="entry name" value="ABC_NrtD_SsuB_transporters"/>
    <property type="match status" value="1"/>
</dbReference>
<feature type="domain" description="ABC transporter" evidence="4">
    <location>
        <begin position="8"/>
        <end position="236"/>
    </location>
</feature>
<evidence type="ECO:0000313" key="6">
    <source>
        <dbReference type="Proteomes" id="UP000034302"/>
    </source>
</evidence>
<keyword evidence="3" id="KW-0067">ATP-binding</keyword>
<dbReference type="GO" id="GO:0005524">
    <property type="term" value="F:ATP binding"/>
    <property type="evidence" value="ECO:0007669"/>
    <property type="project" value="UniProtKB-KW"/>
</dbReference>
<dbReference type="PROSITE" id="PS00211">
    <property type="entry name" value="ABC_TRANSPORTER_1"/>
    <property type="match status" value="1"/>
</dbReference>
<dbReference type="GO" id="GO:0016887">
    <property type="term" value="F:ATP hydrolysis activity"/>
    <property type="evidence" value="ECO:0007669"/>
    <property type="project" value="InterPro"/>
</dbReference>
<dbReference type="Gene3D" id="3.40.50.300">
    <property type="entry name" value="P-loop containing nucleotide triphosphate hydrolases"/>
    <property type="match status" value="1"/>
</dbReference>
<gene>
    <name evidence="5" type="ORF">UR34_C0011G0037</name>
</gene>
<dbReference type="PROSITE" id="PS50893">
    <property type="entry name" value="ABC_TRANSPORTER_2"/>
    <property type="match status" value="1"/>
</dbReference>
<comment type="caution">
    <text evidence="5">The sequence shown here is derived from an EMBL/GenBank/DDBJ whole genome shotgun (WGS) entry which is preliminary data.</text>
</comment>
<keyword evidence="2" id="KW-0547">Nucleotide-binding</keyword>
<evidence type="ECO:0000256" key="3">
    <source>
        <dbReference type="ARBA" id="ARBA00022840"/>
    </source>
</evidence>
<dbReference type="InterPro" id="IPR027417">
    <property type="entry name" value="P-loop_NTPase"/>
</dbReference>
<dbReference type="Proteomes" id="UP000034302">
    <property type="component" value="Unassembled WGS sequence"/>
</dbReference>
<dbReference type="InterPro" id="IPR050166">
    <property type="entry name" value="ABC_transporter_ATP-bind"/>
</dbReference>
<dbReference type="EMBL" id="LBOV01000011">
    <property type="protein sequence ID" value="KKP43783.1"/>
    <property type="molecule type" value="Genomic_DNA"/>
</dbReference>
<dbReference type="AlphaFoldDB" id="A0A0F9ZHY9"/>
<dbReference type="SUPFAM" id="SSF52540">
    <property type="entry name" value="P-loop containing nucleoside triphosphate hydrolases"/>
    <property type="match status" value="1"/>
</dbReference>
<dbReference type="InterPro" id="IPR003439">
    <property type="entry name" value="ABC_transporter-like_ATP-bd"/>
</dbReference>
<organism evidence="5 6">
    <name type="scientific">candidate division WS6 bacterium GW2011_GWC1_33_20</name>
    <dbReference type="NCBI Taxonomy" id="1619089"/>
    <lineage>
        <taxon>Bacteria</taxon>
        <taxon>Candidatus Dojkabacteria</taxon>
    </lineage>
</organism>
<sequence>MKSSDTVLELIDVNKTFGNNFEVIKNANLKVNKGEFTCFIGPSGCGKTVLLYTIAGFLPITSGSILKKGKPVNSIGTDRIMVFQDNMLFPWKSVMGNILFALSNFNIEHKQKLLMAENYLETVGLLEFKDWPIHKLSGGMKQRVSFARALVTSPEILLMDEPFSALDSIARKHVRKALVEIWEETKQTILFVTHSVIEAVYLGDTVHVMGARPTSVKKTYSIDLPRPREIADPKCSLLVRQIEKDIEKEFAKNQSNKFSDIDMENILINNI</sequence>
<evidence type="ECO:0000256" key="2">
    <source>
        <dbReference type="ARBA" id="ARBA00022741"/>
    </source>
</evidence>
<evidence type="ECO:0000259" key="4">
    <source>
        <dbReference type="PROSITE" id="PS50893"/>
    </source>
</evidence>
<dbReference type="SMART" id="SM00382">
    <property type="entry name" value="AAA"/>
    <property type="match status" value="1"/>
</dbReference>
<dbReference type="PANTHER" id="PTHR42788">
    <property type="entry name" value="TAURINE IMPORT ATP-BINDING PROTEIN-RELATED"/>
    <property type="match status" value="1"/>
</dbReference>
<accession>A0A0F9ZHY9</accession>
<evidence type="ECO:0000256" key="1">
    <source>
        <dbReference type="ARBA" id="ARBA00022448"/>
    </source>
</evidence>
<evidence type="ECO:0000313" key="5">
    <source>
        <dbReference type="EMBL" id="KKP43783.1"/>
    </source>
</evidence>
<keyword evidence="1" id="KW-0813">Transport</keyword>
<proteinExistence type="predicted"/>
<dbReference type="Pfam" id="PF00005">
    <property type="entry name" value="ABC_tran"/>
    <property type="match status" value="1"/>
</dbReference>
<dbReference type="InterPro" id="IPR003593">
    <property type="entry name" value="AAA+_ATPase"/>
</dbReference>
<dbReference type="InterPro" id="IPR017871">
    <property type="entry name" value="ABC_transporter-like_CS"/>
</dbReference>
<name>A0A0F9ZHY9_9BACT</name>
<protein>
    <submittedName>
        <fullName evidence="5">ABC transporter related protein</fullName>
    </submittedName>
</protein>
<reference evidence="5 6" key="1">
    <citation type="journal article" date="2015" name="Nature">
        <title>rRNA introns, odd ribosomes, and small enigmatic genomes across a large radiation of phyla.</title>
        <authorList>
            <person name="Brown C.T."/>
            <person name="Hug L.A."/>
            <person name="Thomas B.C."/>
            <person name="Sharon I."/>
            <person name="Castelle C.J."/>
            <person name="Singh A."/>
            <person name="Wilkins M.J."/>
            <person name="Williams K.H."/>
            <person name="Banfield J.F."/>
        </authorList>
    </citation>
    <scope>NUCLEOTIDE SEQUENCE [LARGE SCALE GENOMIC DNA]</scope>
</reference>
<dbReference type="PANTHER" id="PTHR42788:SF13">
    <property type="entry name" value="ALIPHATIC SULFONATES IMPORT ATP-BINDING PROTEIN SSUB"/>
    <property type="match status" value="1"/>
</dbReference>